<dbReference type="RefSeq" id="XP_033662198.1">
    <property type="nucleotide sequence ID" value="XM_033814152.1"/>
</dbReference>
<dbReference type="OrthoDB" id="5409998at2759"/>
<keyword evidence="3" id="KW-1185">Reference proteome</keyword>
<dbReference type="AlphaFoldDB" id="A0A6A6C6D0"/>
<proteinExistence type="predicted"/>
<accession>A0A6A6C6D0</accession>
<feature type="compositionally biased region" description="Basic and acidic residues" evidence="1">
    <location>
        <begin position="199"/>
        <end position="216"/>
    </location>
</feature>
<feature type="compositionally biased region" description="Basic and acidic residues" evidence="1">
    <location>
        <begin position="105"/>
        <end position="128"/>
    </location>
</feature>
<evidence type="ECO:0000256" key="1">
    <source>
        <dbReference type="SAM" id="MobiDB-lite"/>
    </source>
</evidence>
<evidence type="ECO:0000313" key="2">
    <source>
        <dbReference type="EMBL" id="KAF2161309.1"/>
    </source>
</evidence>
<name>A0A6A6C6D0_ZASCE</name>
<dbReference type="GeneID" id="54567424"/>
<feature type="region of interest" description="Disordered" evidence="1">
    <location>
        <begin position="350"/>
        <end position="371"/>
    </location>
</feature>
<feature type="compositionally biased region" description="Low complexity" evidence="1">
    <location>
        <begin position="256"/>
        <end position="273"/>
    </location>
</feature>
<organism evidence="2 3">
    <name type="scientific">Zasmidium cellare ATCC 36951</name>
    <dbReference type="NCBI Taxonomy" id="1080233"/>
    <lineage>
        <taxon>Eukaryota</taxon>
        <taxon>Fungi</taxon>
        <taxon>Dikarya</taxon>
        <taxon>Ascomycota</taxon>
        <taxon>Pezizomycotina</taxon>
        <taxon>Dothideomycetes</taxon>
        <taxon>Dothideomycetidae</taxon>
        <taxon>Mycosphaerellales</taxon>
        <taxon>Mycosphaerellaceae</taxon>
        <taxon>Zasmidium</taxon>
    </lineage>
</organism>
<dbReference type="Proteomes" id="UP000799537">
    <property type="component" value="Unassembled WGS sequence"/>
</dbReference>
<feature type="compositionally biased region" description="Pro residues" evidence="1">
    <location>
        <begin position="95"/>
        <end position="104"/>
    </location>
</feature>
<gene>
    <name evidence="2" type="ORF">M409DRAFT_59304</name>
</gene>
<feature type="compositionally biased region" description="Acidic residues" evidence="1">
    <location>
        <begin position="217"/>
        <end position="227"/>
    </location>
</feature>
<evidence type="ECO:0000313" key="3">
    <source>
        <dbReference type="Proteomes" id="UP000799537"/>
    </source>
</evidence>
<feature type="compositionally biased region" description="Acidic residues" evidence="1">
    <location>
        <begin position="143"/>
        <end position="159"/>
    </location>
</feature>
<feature type="region of interest" description="Disordered" evidence="1">
    <location>
        <begin position="92"/>
        <end position="273"/>
    </location>
</feature>
<reference evidence="2" key="1">
    <citation type="journal article" date="2020" name="Stud. Mycol.">
        <title>101 Dothideomycetes genomes: a test case for predicting lifestyles and emergence of pathogens.</title>
        <authorList>
            <person name="Haridas S."/>
            <person name="Albert R."/>
            <person name="Binder M."/>
            <person name="Bloem J."/>
            <person name="Labutti K."/>
            <person name="Salamov A."/>
            <person name="Andreopoulos B."/>
            <person name="Baker S."/>
            <person name="Barry K."/>
            <person name="Bills G."/>
            <person name="Bluhm B."/>
            <person name="Cannon C."/>
            <person name="Castanera R."/>
            <person name="Culley D."/>
            <person name="Daum C."/>
            <person name="Ezra D."/>
            <person name="Gonzalez J."/>
            <person name="Henrissat B."/>
            <person name="Kuo A."/>
            <person name="Liang C."/>
            <person name="Lipzen A."/>
            <person name="Lutzoni F."/>
            <person name="Magnuson J."/>
            <person name="Mondo S."/>
            <person name="Nolan M."/>
            <person name="Ohm R."/>
            <person name="Pangilinan J."/>
            <person name="Park H.-J."/>
            <person name="Ramirez L."/>
            <person name="Alfaro M."/>
            <person name="Sun H."/>
            <person name="Tritt A."/>
            <person name="Yoshinaga Y."/>
            <person name="Zwiers L.-H."/>
            <person name="Turgeon B."/>
            <person name="Goodwin S."/>
            <person name="Spatafora J."/>
            <person name="Crous P."/>
            <person name="Grigoriev I."/>
        </authorList>
    </citation>
    <scope>NUCLEOTIDE SEQUENCE</scope>
    <source>
        <strain evidence="2">ATCC 36951</strain>
    </source>
</reference>
<protein>
    <submittedName>
        <fullName evidence="2">Uncharacterized protein</fullName>
    </submittedName>
</protein>
<sequence length="371" mass="39751">MAATSSNHAELLDQLHLQLNSVLEQTGRVFVALANNPKARPAAQVTKLQQVIPEAATSFHEALDQFESELRSAQTVMRRDLAVCRERSGVHIEPPVLPAAQPPQPKDEKAASDSKPEPESVPEPDVKPVETVSQHEPPKPEAPPDEDIVMEDPAPDDEEKPVPVMSFDELIAEDLPKQPSPPLAESKPSVAAHTLQTTDDLKPLNEGLHLDTKPSAEEDNTGEDQGTDDDKAPDTANDLDSLFNDPMSAGGAGGENQDFNFDQDNSNDIDFGSFGANFDANGADNDNISSLLPGLEDYANTQPTSNGADLDLNELFGVGSASNGMDSQGAGEQRDSTFEDLMDFNLDGMDTGSGGNNNTNNADFDFDSLFN</sequence>
<dbReference type="EMBL" id="ML993620">
    <property type="protein sequence ID" value="KAF2161309.1"/>
    <property type="molecule type" value="Genomic_DNA"/>
</dbReference>